<evidence type="ECO:0000256" key="6">
    <source>
        <dbReference type="SAM" id="Phobius"/>
    </source>
</evidence>
<evidence type="ECO:0000313" key="9">
    <source>
        <dbReference type="Proteomes" id="UP000316196"/>
    </source>
</evidence>
<comment type="caution">
    <text evidence="8">The sequence shown here is derived from an EMBL/GenBank/DDBJ whole genome shotgun (WGS) entry which is preliminary data.</text>
</comment>
<name>A0A542ZD12_9ACTN</name>
<evidence type="ECO:0000313" key="8">
    <source>
        <dbReference type="EMBL" id="TQL58222.1"/>
    </source>
</evidence>
<gene>
    <name evidence="8" type="ORF">FB460_2077</name>
</gene>
<keyword evidence="9" id="KW-1185">Reference proteome</keyword>
<accession>A0A542ZD12</accession>
<dbReference type="AlphaFoldDB" id="A0A542ZD12"/>
<reference evidence="8 9" key="1">
    <citation type="submission" date="2019-06" db="EMBL/GenBank/DDBJ databases">
        <title>Sequencing the genomes of 1000 actinobacteria strains.</title>
        <authorList>
            <person name="Klenk H.-P."/>
        </authorList>
    </citation>
    <scope>NUCLEOTIDE SEQUENCE [LARGE SCALE GENOMIC DNA]</scope>
    <source>
        <strain evidence="8 9">DSM 8251</strain>
    </source>
</reference>
<evidence type="ECO:0000256" key="3">
    <source>
        <dbReference type="ARBA" id="ARBA00022692"/>
    </source>
</evidence>
<dbReference type="InterPro" id="IPR007267">
    <property type="entry name" value="GtrA_DPMS_TM"/>
</dbReference>
<evidence type="ECO:0000256" key="4">
    <source>
        <dbReference type="ARBA" id="ARBA00022989"/>
    </source>
</evidence>
<dbReference type="GO" id="GO:0005886">
    <property type="term" value="C:plasma membrane"/>
    <property type="evidence" value="ECO:0007669"/>
    <property type="project" value="TreeGrafter"/>
</dbReference>
<comment type="subcellular location">
    <subcellularLocation>
        <location evidence="1">Membrane</location>
        <topology evidence="1">Multi-pass membrane protein</topology>
    </subcellularLocation>
</comment>
<organism evidence="8 9">
    <name type="scientific">Propioniferax innocua</name>
    <dbReference type="NCBI Taxonomy" id="1753"/>
    <lineage>
        <taxon>Bacteria</taxon>
        <taxon>Bacillati</taxon>
        <taxon>Actinomycetota</taxon>
        <taxon>Actinomycetes</taxon>
        <taxon>Propionibacteriales</taxon>
        <taxon>Propionibacteriaceae</taxon>
        <taxon>Propioniferax</taxon>
    </lineage>
</organism>
<evidence type="ECO:0000256" key="2">
    <source>
        <dbReference type="ARBA" id="ARBA00009399"/>
    </source>
</evidence>
<dbReference type="GO" id="GO:0000271">
    <property type="term" value="P:polysaccharide biosynthetic process"/>
    <property type="evidence" value="ECO:0007669"/>
    <property type="project" value="InterPro"/>
</dbReference>
<protein>
    <submittedName>
        <fullName evidence="8">Putative flippase GtrA</fullName>
    </submittedName>
</protein>
<keyword evidence="4 6" id="KW-1133">Transmembrane helix</keyword>
<dbReference type="Proteomes" id="UP000316196">
    <property type="component" value="Unassembled WGS sequence"/>
</dbReference>
<feature type="transmembrane region" description="Helical" evidence="6">
    <location>
        <begin position="77"/>
        <end position="95"/>
    </location>
</feature>
<comment type="similarity">
    <text evidence="2">Belongs to the GtrA family.</text>
</comment>
<dbReference type="Pfam" id="PF04138">
    <property type="entry name" value="GtrA_DPMS_TM"/>
    <property type="match status" value="1"/>
</dbReference>
<sequence length="140" mass="15811">MLPDWFRSLFVKGLKFTAIGIFGALIDYGTRQLMLHLGVWPFAARGISYIVGSTFAYYANSFLTFSGDRSAAEKMRATVTYIVCFCAAVLVDFGWRHTFPEMQNTLFWSWFASQATATILNFSMQNLWVFKAAKPVSTGE</sequence>
<dbReference type="RefSeq" id="WP_211345945.1">
    <property type="nucleotide sequence ID" value="NZ_BAAAMD010000002.1"/>
</dbReference>
<evidence type="ECO:0000259" key="7">
    <source>
        <dbReference type="Pfam" id="PF04138"/>
    </source>
</evidence>
<evidence type="ECO:0000256" key="1">
    <source>
        <dbReference type="ARBA" id="ARBA00004141"/>
    </source>
</evidence>
<proteinExistence type="inferred from homology"/>
<dbReference type="InterPro" id="IPR051401">
    <property type="entry name" value="GtrA_CellWall_Glycosyl"/>
</dbReference>
<dbReference type="PANTHER" id="PTHR38459">
    <property type="entry name" value="PROPHAGE BACTOPRENOL-LINKED GLUCOSE TRANSLOCASE HOMOLOG"/>
    <property type="match status" value="1"/>
</dbReference>
<feature type="transmembrane region" description="Helical" evidence="6">
    <location>
        <begin position="46"/>
        <end position="65"/>
    </location>
</feature>
<dbReference type="EMBL" id="VFOR01000002">
    <property type="protein sequence ID" value="TQL58222.1"/>
    <property type="molecule type" value="Genomic_DNA"/>
</dbReference>
<feature type="transmembrane region" description="Helical" evidence="6">
    <location>
        <begin position="9"/>
        <end position="26"/>
    </location>
</feature>
<dbReference type="PANTHER" id="PTHR38459:SF1">
    <property type="entry name" value="PROPHAGE BACTOPRENOL-LINKED GLUCOSE TRANSLOCASE HOMOLOG"/>
    <property type="match status" value="1"/>
</dbReference>
<keyword evidence="5 6" id="KW-0472">Membrane</keyword>
<feature type="domain" description="GtrA/DPMS transmembrane" evidence="7">
    <location>
        <begin position="15"/>
        <end position="130"/>
    </location>
</feature>
<keyword evidence="3 6" id="KW-0812">Transmembrane</keyword>
<evidence type="ECO:0000256" key="5">
    <source>
        <dbReference type="ARBA" id="ARBA00023136"/>
    </source>
</evidence>